<sequence length="323" mass="35912">MQERNTQQDDMVFTLQDEQHSPDTHEQDGWEAAPHDWREPETAAAGASADPTATDAAAPEQDAHDPASVAPSLPEPDFSAFRLPEPEAAAPDQERVKPLAERTDELSADSLAARIAGLQSPEALAETRDHPDTEPPAPPERETTPEEREYGRLRYLHHLVGEHNNGLFDPDQADTAVLIQEDWLAAQDALAGEQRKEFLLPVQSHTLKNSQADVPDTPAITVHIYHLPELPIGKRVKILSETALTEGIRSRLHTHIANAVAGLTHRVLLRKTAALSYDLQMLLNEEVPQVVDDILEYHLDEIVNQIKSESEYDEWREDLAPAD</sequence>
<organism evidence="2 3">
    <name type="scientific">Conchiformibius kuhniae</name>
    <dbReference type="NCBI Taxonomy" id="211502"/>
    <lineage>
        <taxon>Bacteria</taxon>
        <taxon>Pseudomonadati</taxon>
        <taxon>Pseudomonadota</taxon>
        <taxon>Betaproteobacteria</taxon>
        <taxon>Neisseriales</taxon>
        <taxon>Neisseriaceae</taxon>
        <taxon>Conchiformibius</taxon>
    </lineage>
</organism>
<dbReference type="EMBL" id="CP091521">
    <property type="protein sequence ID" value="UOP05289.1"/>
    <property type="molecule type" value="Genomic_DNA"/>
</dbReference>
<dbReference type="Proteomes" id="UP000831534">
    <property type="component" value="Chromosome"/>
</dbReference>
<evidence type="ECO:0000313" key="3">
    <source>
        <dbReference type="Proteomes" id="UP000831534"/>
    </source>
</evidence>
<dbReference type="KEGG" id="ckh:LVJ77_03520"/>
<protein>
    <submittedName>
        <fullName evidence="2">Uncharacterized protein</fullName>
    </submittedName>
</protein>
<keyword evidence="3" id="KW-1185">Reference proteome</keyword>
<evidence type="ECO:0000256" key="1">
    <source>
        <dbReference type="SAM" id="MobiDB-lite"/>
    </source>
</evidence>
<reference evidence="2" key="1">
    <citation type="journal article" date="2022" name="Res Sq">
        <title>Evolution of multicellular longitudinally dividing oral cavity symbionts (Neisseriaceae).</title>
        <authorList>
            <person name="Nyongesa S."/>
            <person name="Weber P."/>
            <person name="Bernet E."/>
            <person name="Pullido F."/>
            <person name="Nieckarz M."/>
            <person name="Delaby M."/>
            <person name="Nieves C."/>
            <person name="Viehboeck T."/>
            <person name="Krause N."/>
            <person name="Rivera-Millot A."/>
            <person name="Nakamura A."/>
            <person name="Vischer N."/>
            <person name="VanNieuwenhze M."/>
            <person name="Brun Y."/>
            <person name="Cava F."/>
            <person name="Bulgheresi S."/>
            <person name="Veyrier F."/>
        </authorList>
    </citation>
    <scope>NUCLEOTIDE SEQUENCE</scope>
    <source>
        <strain evidence="2">17694</strain>
    </source>
</reference>
<evidence type="ECO:0000313" key="2">
    <source>
        <dbReference type="EMBL" id="UOP05289.1"/>
    </source>
</evidence>
<dbReference type="AlphaFoldDB" id="A0A8T9MVJ8"/>
<feature type="region of interest" description="Disordered" evidence="1">
    <location>
        <begin position="120"/>
        <end position="147"/>
    </location>
</feature>
<gene>
    <name evidence="2" type="ORF">LVJ77_03520</name>
</gene>
<feature type="region of interest" description="Disordered" evidence="1">
    <location>
        <begin position="1"/>
        <end position="104"/>
    </location>
</feature>
<feature type="compositionally biased region" description="Basic and acidic residues" evidence="1">
    <location>
        <begin position="125"/>
        <end position="147"/>
    </location>
</feature>
<feature type="compositionally biased region" description="Basic and acidic residues" evidence="1">
    <location>
        <begin position="17"/>
        <end position="41"/>
    </location>
</feature>
<dbReference type="RefSeq" id="WP_051255489.1">
    <property type="nucleotide sequence ID" value="NZ_CP091521.1"/>
</dbReference>
<proteinExistence type="predicted"/>
<accession>A0A8T9MVJ8</accession>
<reference evidence="2" key="2">
    <citation type="submission" date="2024-09" db="EMBL/GenBank/DDBJ databases">
        <authorList>
            <person name="Veyrier F.J."/>
        </authorList>
    </citation>
    <scope>NUCLEOTIDE SEQUENCE</scope>
    <source>
        <strain evidence="2">17694</strain>
    </source>
</reference>
<feature type="compositionally biased region" description="Low complexity" evidence="1">
    <location>
        <begin position="42"/>
        <end position="60"/>
    </location>
</feature>
<feature type="compositionally biased region" description="Basic and acidic residues" evidence="1">
    <location>
        <begin position="92"/>
        <end position="104"/>
    </location>
</feature>
<name>A0A8T9MVJ8_9NEIS</name>